<proteinExistence type="inferred from homology"/>
<dbReference type="InterPro" id="IPR051416">
    <property type="entry name" value="phD-YefM_TA_antitoxins"/>
</dbReference>
<dbReference type="SUPFAM" id="SSF143120">
    <property type="entry name" value="YefM-like"/>
    <property type="match status" value="1"/>
</dbReference>
<dbReference type="NCBIfam" id="TIGR01552">
    <property type="entry name" value="phd_fam"/>
    <property type="match status" value="1"/>
</dbReference>
<evidence type="ECO:0000256" key="2">
    <source>
        <dbReference type="RuleBase" id="RU362080"/>
    </source>
</evidence>
<reference evidence="3 4" key="1">
    <citation type="submission" date="2022-11" db="EMBL/GenBank/DDBJ databases">
        <title>Genome Sequencing of Nocardia sp. ON39_IFM12276 and assembly.</title>
        <authorList>
            <person name="Shimojima M."/>
            <person name="Toyokawa M."/>
            <person name="Uesaka K."/>
        </authorList>
    </citation>
    <scope>NUCLEOTIDE SEQUENCE [LARGE SCALE GENOMIC DNA]</scope>
    <source>
        <strain evidence="3 4">IFM 12276</strain>
    </source>
</reference>
<dbReference type="EMBL" id="AP026978">
    <property type="protein sequence ID" value="BDU03198.1"/>
    <property type="molecule type" value="Genomic_DNA"/>
</dbReference>
<keyword evidence="4" id="KW-1185">Reference proteome</keyword>
<comment type="similarity">
    <text evidence="1 2">Belongs to the phD/YefM antitoxin family.</text>
</comment>
<gene>
    <name evidence="3" type="ORF">IFM12276_62260</name>
</gene>
<name>A0ABM8D6W5_9NOCA</name>
<evidence type="ECO:0000313" key="3">
    <source>
        <dbReference type="EMBL" id="BDU03198.1"/>
    </source>
</evidence>
<dbReference type="InterPro" id="IPR006442">
    <property type="entry name" value="Antitoxin_Phd/YefM"/>
</dbReference>
<dbReference type="PANTHER" id="PTHR35377">
    <property type="entry name" value="ANTITOXIN VAPB49-RELATED-RELATED"/>
    <property type="match status" value="1"/>
</dbReference>
<comment type="function">
    <text evidence="2">Antitoxin component of a type II toxin-antitoxin (TA) system.</text>
</comment>
<organism evidence="3 4">
    <name type="scientific">Nocardia sputorum</name>
    <dbReference type="NCBI Taxonomy" id="2984338"/>
    <lineage>
        <taxon>Bacteria</taxon>
        <taxon>Bacillati</taxon>
        <taxon>Actinomycetota</taxon>
        <taxon>Actinomycetes</taxon>
        <taxon>Mycobacteriales</taxon>
        <taxon>Nocardiaceae</taxon>
        <taxon>Nocardia</taxon>
    </lineage>
</organism>
<evidence type="ECO:0000313" key="4">
    <source>
        <dbReference type="Proteomes" id="UP001317870"/>
    </source>
</evidence>
<dbReference type="Gene3D" id="3.40.1620.10">
    <property type="entry name" value="YefM-like domain"/>
    <property type="match status" value="1"/>
</dbReference>
<dbReference type="Pfam" id="PF02604">
    <property type="entry name" value="PhdYeFM_antitox"/>
    <property type="match status" value="1"/>
</dbReference>
<dbReference type="InterPro" id="IPR036165">
    <property type="entry name" value="YefM-like_sf"/>
</dbReference>
<protein>
    <recommendedName>
        <fullName evidence="2">Antitoxin</fullName>
    </recommendedName>
</protein>
<dbReference type="Proteomes" id="UP001317870">
    <property type="component" value="Chromosome"/>
</dbReference>
<accession>A0ABM8D6W5</accession>
<evidence type="ECO:0000256" key="1">
    <source>
        <dbReference type="ARBA" id="ARBA00009981"/>
    </source>
</evidence>
<sequence>MYTFGMSEISIRELRANLAAHIREAEAGEQVIILRDGAPAAALVPLSMVEAFDAAEDEILAREAEARLATDEPTFTMAEVLADLFEDDAK</sequence>